<dbReference type="OrthoDB" id="6160250at2759"/>
<dbReference type="EMBL" id="CAKXAJ010025976">
    <property type="protein sequence ID" value="CAH2248539.1"/>
    <property type="molecule type" value="Genomic_DNA"/>
</dbReference>
<protein>
    <submittedName>
        <fullName evidence="2">Jg14204 protein</fullName>
    </submittedName>
</protein>
<keyword evidence="1" id="KW-0812">Transmembrane</keyword>
<feature type="non-terminal residue" evidence="2">
    <location>
        <position position="1"/>
    </location>
</feature>
<sequence>LYEYVTALSTSLQGLCVAVLYCFCNGEVLAQLRRRWRVLTFRPRANSTTNTTVSREAISCEEFNDSVVETGMLVKKVSKAVATSVVNSLLSTLSMTADWRSGQRTCFLSPRPWFDCHNWKMLFYLFYWIIKLVTTNDVIMRIT</sequence>
<feature type="transmembrane region" description="Helical" evidence="1">
    <location>
        <begin position="12"/>
        <end position="32"/>
    </location>
</feature>
<gene>
    <name evidence="2" type="primary">jg14204</name>
    <name evidence="2" type="ORF">PAEG_LOCUS21757</name>
</gene>
<reference evidence="2" key="1">
    <citation type="submission" date="2022-03" db="EMBL/GenBank/DDBJ databases">
        <authorList>
            <person name="Lindestad O."/>
        </authorList>
    </citation>
    <scope>NUCLEOTIDE SEQUENCE</scope>
</reference>
<accession>A0A8S4S4N7</accession>
<evidence type="ECO:0000313" key="3">
    <source>
        <dbReference type="Proteomes" id="UP000838756"/>
    </source>
</evidence>
<keyword evidence="1" id="KW-0472">Membrane</keyword>
<dbReference type="Gene3D" id="1.20.1070.10">
    <property type="entry name" value="Rhodopsin 7-helix transmembrane proteins"/>
    <property type="match status" value="1"/>
</dbReference>
<proteinExistence type="predicted"/>
<keyword evidence="1" id="KW-1133">Transmembrane helix</keyword>
<evidence type="ECO:0000313" key="2">
    <source>
        <dbReference type="EMBL" id="CAH2248539.1"/>
    </source>
</evidence>
<keyword evidence="3" id="KW-1185">Reference proteome</keyword>
<comment type="caution">
    <text evidence="2">The sequence shown here is derived from an EMBL/GenBank/DDBJ whole genome shotgun (WGS) entry which is preliminary data.</text>
</comment>
<organism evidence="2 3">
    <name type="scientific">Pararge aegeria aegeria</name>
    <dbReference type="NCBI Taxonomy" id="348720"/>
    <lineage>
        <taxon>Eukaryota</taxon>
        <taxon>Metazoa</taxon>
        <taxon>Ecdysozoa</taxon>
        <taxon>Arthropoda</taxon>
        <taxon>Hexapoda</taxon>
        <taxon>Insecta</taxon>
        <taxon>Pterygota</taxon>
        <taxon>Neoptera</taxon>
        <taxon>Endopterygota</taxon>
        <taxon>Lepidoptera</taxon>
        <taxon>Glossata</taxon>
        <taxon>Ditrysia</taxon>
        <taxon>Papilionoidea</taxon>
        <taxon>Nymphalidae</taxon>
        <taxon>Satyrinae</taxon>
        <taxon>Satyrini</taxon>
        <taxon>Parargina</taxon>
        <taxon>Pararge</taxon>
    </lineage>
</organism>
<evidence type="ECO:0000256" key="1">
    <source>
        <dbReference type="SAM" id="Phobius"/>
    </source>
</evidence>
<name>A0A8S4S4N7_9NEOP</name>
<dbReference type="AlphaFoldDB" id="A0A8S4S4N7"/>
<dbReference type="Proteomes" id="UP000838756">
    <property type="component" value="Unassembled WGS sequence"/>
</dbReference>